<organism evidence="7 8">
    <name type="scientific">Acidothermus cellulolyticus (strain ATCC 43068 / DSM 8971 / 11B)</name>
    <dbReference type="NCBI Taxonomy" id="351607"/>
    <lineage>
        <taxon>Bacteria</taxon>
        <taxon>Bacillati</taxon>
        <taxon>Actinomycetota</taxon>
        <taxon>Actinomycetes</taxon>
        <taxon>Acidothermales</taxon>
        <taxon>Acidothermaceae</taxon>
        <taxon>Acidothermus</taxon>
    </lineage>
</organism>
<dbReference type="FunFam" id="1.10.150.120:FF:000003">
    <property type="entry name" value="Carbon monoxide dehydrogenase, small subunit"/>
    <property type="match status" value="1"/>
</dbReference>
<dbReference type="PROSITE" id="PS51085">
    <property type="entry name" value="2FE2S_FER_2"/>
    <property type="match status" value="1"/>
</dbReference>
<dbReference type="InterPro" id="IPR051452">
    <property type="entry name" value="Diverse_Oxidoreductases"/>
</dbReference>
<evidence type="ECO:0000256" key="2">
    <source>
        <dbReference type="ARBA" id="ARBA00022723"/>
    </source>
</evidence>
<keyword evidence="3" id="KW-0560">Oxidoreductase</keyword>
<dbReference type="InParanoid" id="A0LVE9"/>
<evidence type="ECO:0000313" key="8">
    <source>
        <dbReference type="Proteomes" id="UP000008221"/>
    </source>
</evidence>
<evidence type="ECO:0000313" key="7">
    <source>
        <dbReference type="EMBL" id="ABK53409.1"/>
    </source>
</evidence>
<dbReference type="Proteomes" id="UP000008221">
    <property type="component" value="Chromosome"/>
</dbReference>
<evidence type="ECO:0000259" key="6">
    <source>
        <dbReference type="PROSITE" id="PS51085"/>
    </source>
</evidence>
<keyword evidence="8" id="KW-1185">Reference proteome</keyword>
<accession>A0LVE9</accession>
<sequence>MKHEITLVVNGVRRTVPVESQETLVDVLHDRLGMPDVRYGCGEGVCGTCTVLLDGSPVSACLMLGVQADGRDIITAAGLCREGDALHPLQESFLRHGASQCGFCTPGMLLTAYDLVERRSLPSRDEIRYTLVGNICRCTGYTKILDAIEDYAAMRRAEKEE</sequence>
<dbReference type="InterPro" id="IPR006058">
    <property type="entry name" value="2Fe2S_fd_BS"/>
</dbReference>
<dbReference type="Gene3D" id="3.10.20.30">
    <property type="match status" value="1"/>
</dbReference>
<dbReference type="InterPro" id="IPR036884">
    <property type="entry name" value="2Fe-2S-bd_dom_sf"/>
</dbReference>
<keyword evidence="5" id="KW-0411">Iron-sulfur</keyword>
<dbReference type="HOGENOM" id="CLU_052511_3_1_11"/>
<proteinExistence type="predicted"/>
<evidence type="ECO:0000256" key="3">
    <source>
        <dbReference type="ARBA" id="ARBA00023002"/>
    </source>
</evidence>
<evidence type="ECO:0000256" key="1">
    <source>
        <dbReference type="ARBA" id="ARBA00022714"/>
    </source>
</evidence>
<dbReference type="CDD" id="cd00207">
    <property type="entry name" value="fer2"/>
    <property type="match status" value="1"/>
</dbReference>
<dbReference type="GO" id="GO:0016491">
    <property type="term" value="F:oxidoreductase activity"/>
    <property type="evidence" value="ECO:0007669"/>
    <property type="project" value="UniProtKB-KW"/>
</dbReference>
<reference evidence="7 8" key="1">
    <citation type="journal article" date="2009" name="Genome Res.">
        <title>Complete genome of the cellulolytic thermophile Acidothermus cellulolyticus 11B provides insights into its ecophysiological and evolutionary adaptations.</title>
        <authorList>
            <person name="Barabote R.D."/>
            <person name="Xie G."/>
            <person name="Leu D.H."/>
            <person name="Normand P."/>
            <person name="Necsulea A."/>
            <person name="Daubin V."/>
            <person name="Medigue C."/>
            <person name="Adney W.S."/>
            <person name="Xu X.C."/>
            <person name="Lapidus A."/>
            <person name="Parales R.E."/>
            <person name="Detter C."/>
            <person name="Pujic P."/>
            <person name="Bruce D."/>
            <person name="Lavire C."/>
            <person name="Challacombe J.F."/>
            <person name="Brettin T.S."/>
            <person name="Berry A.M."/>
        </authorList>
    </citation>
    <scope>NUCLEOTIDE SEQUENCE [LARGE SCALE GENOMIC DNA]</scope>
    <source>
        <strain evidence="8">ATCC 43068 / DSM 8971 / 11B</strain>
    </source>
</reference>
<dbReference type="SUPFAM" id="SSF47741">
    <property type="entry name" value="CO dehydrogenase ISP C-domain like"/>
    <property type="match status" value="1"/>
</dbReference>
<dbReference type="STRING" id="351607.Acel_1637"/>
<protein>
    <submittedName>
        <fullName evidence="7">Purine hydroxylase delta subunit apoprotein</fullName>
    </submittedName>
</protein>
<dbReference type="Gene3D" id="1.10.150.120">
    <property type="entry name" value="[2Fe-2S]-binding domain"/>
    <property type="match status" value="1"/>
</dbReference>
<dbReference type="Pfam" id="PF01799">
    <property type="entry name" value="Fer2_2"/>
    <property type="match status" value="1"/>
</dbReference>
<dbReference type="InterPro" id="IPR002888">
    <property type="entry name" value="2Fe-2S-bd"/>
</dbReference>
<dbReference type="eggNOG" id="COG2080">
    <property type="taxonomic scope" value="Bacteria"/>
</dbReference>
<dbReference type="AlphaFoldDB" id="A0LVE9"/>
<dbReference type="FunCoup" id="A0LVE9">
    <property type="interactions" value="2"/>
</dbReference>
<dbReference type="EMBL" id="CP000481">
    <property type="protein sequence ID" value="ABK53409.1"/>
    <property type="molecule type" value="Genomic_DNA"/>
</dbReference>
<dbReference type="InterPro" id="IPR001041">
    <property type="entry name" value="2Fe-2S_ferredoxin-type"/>
</dbReference>
<dbReference type="SUPFAM" id="SSF54292">
    <property type="entry name" value="2Fe-2S ferredoxin-like"/>
    <property type="match status" value="1"/>
</dbReference>
<dbReference type="GO" id="GO:0051537">
    <property type="term" value="F:2 iron, 2 sulfur cluster binding"/>
    <property type="evidence" value="ECO:0007669"/>
    <property type="project" value="UniProtKB-KW"/>
</dbReference>
<dbReference type="InterPro" id="IPR012675">
    <property type="entry name" value="Beta-grasp_dom_sf"/>
</dbReference>
<dbReference type="InterPro" id="IPR036010">
    <property type="entry name" value="2Fe-2S_ferredoxin-like_sf"/>
</dbReference>
<keyword evidence="4" id="KW-0408">Iron</keyword>
<gene>
    <name evidence="7" type="ordered locus">Acel_1637</name>
</gene>
<dbReference type="PANTHER" id="PTHR44379">
    <property type="entry name" value="OXIDOREDUCTASE WITH IRON-SULFUR SUBUNIT"/>
    <property type="match status" value="1"/>
</dbReference>
<dbReference type="GO" id="GO:0046872">
    <property type="term" value="F:metal ion binding"/>
    <property type="evidence" value="ECO:0007669"/>
    <property type="project" value="UniProtKB-KW"/>
</dbReference>
<name>A0LVE9_ACIC1</name>
<dbReference type="RefSeq" id="WP_011720472.1">
    <property type="nucleotide sequence ID" value="NC_008578.1"/>
</dbReference>
<evidence type="ECO:0000256" key="4">
    <source>
        <dbReference type="ARBA" id="ARBA00023004"/>
    </source>
</evidence>
<keyword evidence="2" id="KW-0479">Metal-binding</keyword>
<dbReference type="PANTHER" id="PTHR44379:SF5">
    <property type="entry name" value="OXIDOREDUCTASE WITH IRON-SULFUR SUBUNIT"/>
    <property type="match status" value="1"/>
</dbReference>
<feature type="domain" description="2Fe-2S ferredoxin-type" evidence="6">
    <location>
        <begin position="3"/>
        <end position="79"/>
    </location>
</feature>
<dbReference type="Pfam" id="PF00111">
    <property type="entry name" value="Fer2"/>
    <property type="match status" value="1"/>
</dbReference>
<dbReference type="KEGG" id="ace:Acel_1637"/>
<evidence type="ECO:0000256" key="5">
    <source>
        <dbReference type="ARBA" id="ARBA00023014"/>
    </source>
</evidence>
<keyword evidence="1" id="KW-0001">2Fe-2S</keyword>
<dbReference type="PROSITE" id="PS00197">
    <property type="entry name" value="2FE2S_FER_1"/>
    <property type="match status" value="1"/>
</dbReference>